<dbReference type="PATRIC" id="fig|1301098.3.peg.4376"/>
<feature type="domain" description="Ketoreductase" evidence="3">
    <location>
        <begin position="7"/>
        <end position="186"/>
    </location>
</feature>
<dbReference type="STRING" id="1301098.PKB_4371"/>
<gene>
    <name evidence="4" type="primary">ykvo3</name>
    <name evidence="4" type="ORF">PKB_4371</name>
</gene>
<dbReference type="PRINTS" id="PR00080">
    <property type="entry name" value="SDRFAMILY"/>
</dbReference>
<dbReference type="Gene3D" id="3.40.50.720">
    <property type="entry name" value="NAD(P)-binding Rossmann-like Domain"/>
    <property type="match status" value="1"/>
</dbReference>
<dbReference type="InterPro" id="IPR036291">
    <property type="entry name" value="NAD(P)-bd_dom_sf"/>
</dbReference>
<dbReference type="PROSITE" id="PS00061">
    <property type="entry name" value="ADH_SHORT"/>
    <property type="match status" value="1"/>
</dbReference>
<dbReference type="AlphaFoldDB" id="A0A024HLG3"/>
<dbReference type="OrthoDB" id="9803333at2"/>
<dbReference type="PRINTS" id="PR00081">
    <property type="entry name" value="GDHRDH"/>
</dbReference>
<dbReference type="SMART" id="SM00822">
    <property type="entry name" value="PKS_KR"/>
    <property type="match status" value="1"/>
</dbReference>
<evidence type="ECO:0000259" key="3">
    <source>
        <dbReference type="SMART" id="SM00822"/>
    </source>
</evidence>
<reference evidence="4 5" key="1">
    <citation type="submission" date="2013-03" db="EMBL/GenBank/DDBJ databases">
        <authorList>
            <person name="Linke B."/>
        </authorList>
    </citation>
    <scope>NUCLEOTIDE SEQUENCE [LARGE SCALE GENOMIC DNA]</scope>
    <source>
        <strain evidence="4 5">B13</strain>
    </source>
</reference>
<evidence type="ECO:0000256" key="1">
    <source>
        <dbReference type="ARBA" id="ARBA00006484"/>
    </source>
</evidence>
<dbReference type="InterPro" id="IPR020904">
    <property type="entry name" value="Sc_DH/Rdtase_CS"/>
</dbReference>
<reference evidence="4 5" key="2">
    <citation type="submission" date="2014-05" db="EMBL/GenBank/DDBJ databases">
        <title>Genome sequence of the 3-chlorobenzoate degrading bacterium Pseudomonas knackmussii B13 shows multiple evidence for horizontal gene transfer.</title>
        <authorList>
            <person name="Miyazaki R."/>
            <person name="Bertelli C."/>
            <person name="Falquet L."/>
            <person name="Robinson-Rechavi M."/>
            <person name="Gharib W."/>
            <person name="Roy S."/>
            <person name="Van der Meer J.R."/>
        </authorList>
    </citation>
    <scope>NUCLEOTIDE SEQUENCE [LARGE SCALE GENOMIC DNA]</scope>
    <source>
        <strain evidence="4 5">B13</strain>
    </source>
</reference>
<protein>
    <submittedName>
        <fullName evidence="4">Uncharacterized oxidoreductase ykvO</fullName>
        <ecNumber evidence="4">1.-.-.-</ecNumber>
    </submittedName>
</protein>
<proteinExistence type="inferred from homology"/>
<evidence type="ECO:0000256" key="2">
    <source>
        <dbReference type="ARBA" id="ARBA00023002"/>
    </source>
</evidence>
<dbReference type="FunFam" id="3.40.50.720:FF:000084">
    <property type="entry name" value="Short-chain dehydrogenase reductase"/>
    <property type="match status" value="1"/>
</dbReference>
<dbReference type="GO" id="GO:0016616">
    <property type="term" value="F:oxidoreductase activity, acting on the CH-OH group of donors, NAD or NADP as acceptor"/>
    <property type="evidence" value="ECO:0007669"/>
    <property type="project" value="UniProtKB-ARBA"/>
</dbReference>
<dbReference type="NCBIfam" id="NF005559">
    <property type="entry name" value="PRK07231.1"/>
    <property type="match status" value="1"/>
</dbReference>
<accession>A0A024HLG3</accession>
<dbReference type="RefSeq" id="WP_043254365.1">
    <property type="nucleotide sequence ID" value="NZ_HG322950.1"/>
</dbReference>
<dbReference type="PANTHER" id="PTHR42760">
    <property type="entry name" value="SHORT-CHAIN DEHYDROGENASES/REDUCTASES FAMILY MEMBER"/>
    <property type="match status" value="1"/>
</dbReference>
<dbReference type="EMBL" id="HG322950">
    <property type="protein sequence ID" value="CDF85696.1"/>
    <property type="molecule type" value="Genomic_DNA"/>
</dbReference>
<dbReference type="InterPro" id="IPR057326">
    <property type="entry name" value="KR_dom"/>
</dbReference>
<dbReference type="SUPFAM" id="SSF51735">
    <property type="entry name" value="NAD(P)-binding Rossmann-fold domains"/>
    <property type="match status" value="1"/>
</dbReference>
<organism evidence="4 5">
    <name type="scientific">Pseudomonas knackmussii (strain DSM 6978 / CCUG 54928 / LMG 23759 / B13)</name>
    <dbReference type="NCBI Taxonomy" id="1301098"/>
    <lineage>
        <taxon>Bacteria</taxon>
        <taxon>Pseudomonadati</taxon>
        <taxon>Pseudomonadota</taxon>
        <taxon>Gammaproteobacteria</taxon>
        <taxon>Pseudomonadales</taxon>
        <taxon>Pseudomonadaceae</taxon>
        <taxon>Pseudomonas</taxon>
    </lineage>
</organism>
<dbReference type="HOGENOM" id="CLU_010194_1_0_6"/>
<dbReference type="PANTHER" id="PTHR42760:SF115">
    <property type="entry name" value="3-OXOACYL-[ACYL-CARRIER-PROTEIN] REDUCTASE FABG"/>
    <property type="match status" value="1"/>
</dbReference>
<evidence type="ECO:0000313" key="5">
    <source>
        <dbReference type="Proteomes" id="UP000025241"/>
    </source>
</evidence>
<name>A0A024HLG3_PSEKB</name>
<dbReference type="KEGG" id="pkc:PKB_4371"/>
<keyword evidence="5" id="KW-1185">Reference proteome</keyword>
<dbReference type="eggNOG" id="COG1028">
    <property type="taxonomic scope" value="Bacteria"/>
</dbReference>
<dbReference type="Pfam" id="PF13561">
    <property type="entry name" value="adh_short_C2"/>
    <property type="match status" value="1"/>
</dbReference>
<dbReference type="CDD" id="cd05233">
    <property type="entry name" value="SDR_c"/>
    <property type="match status" value="1"/>
</dbReference>
<dbReference type="EC" id="1.-.-.-" evidence="4"/>
<comment type="similarity">
    <text evidence="1">Belongs to the short-chain dehydrogenases/reductases (SDR) family.</text>
</comment>
<evidence type="ECO:0000313" key="4">
    <source>
        <dbReference type="EMBL" id="CDF85696.1"/>
    </source>
</evidence>
<keyword evidence="2 4" id="KW-0560">Oxidoreductase</keyword>
<dbReference type="InterPro" id="IPR002347">
    <property type="entry name" value="SDR_fam"/>
</dbReference>
<dbReference type="Proteomes" id="UP000025241">
    <property type="component" value="Chromosome I"/>
</dbReference>
<sequence length="249" mass="26128">MGKLSNKVALVTGGNSGIGLATAQRFALEGAEVVITGRRRDALEEAVGLIGESAVGICADASRLADLDALYQEVGERFGRLDVLVANAGIIRPAPGDQVDEQQFDEQFDINVKGVFYTIQKALPLLRDGGSIVLVSSIAHLKALEAHVVYAATKAAVRSFARSWAAELKGRDIRVNCLSPGPVLTPIIGKMGIGEAQFGAFEKQLAGLIPLGRLGRPEELANAALFLASDDSSFITGVDLCVDGGLSQL</sequence>